<evidence type="ECO:0000313" key="2">
    <source>
        <dbReference type="EMBL" id="OLU39653.1"/>
    </source>
</evidence>
<keyword evidence="3" id="KW-1185">Reference proteome</keyword>
<comment type="similarity">
    <text evidence="1">Belongs to the phD/YefM antitoxin family.</text>
</comment>
<accession>A0A1U7NG19</accession>
<dbReference type="AlphaFoldDB" id="A0A1U7NG19"/>
<protein>
    <recommendedName>
        <fullName evidence="4">Prevent-host-death protein</fullName>
    </recommendedName>
</protein>
<reference evidence="2 3" key="1">
    <citation type="submission" date="2016-11" db="EMBL/GenBank/DDBJ databases">
        <title>Description of two novel members of the family Erysipelotrichaceae: Ileibacterium lipovorans gen. nov., sp. nov. and Dubosiella newyorkensis, gen. nov., sp. nov.</title>
        <authorList>
            <person name="Cox L.M."/>
            <person name="Sohn J."/>
            <person name="Tyrrell K.L."/>
            <person name="Citron D.M."/>
            <person name="Lawson P.A."/>
            <person name="Patel N.B."/>
            <person name="Iizumi T."/>
            <person name="Perez-Perez G.I."/>
            <person name="Goldstein E.J."/>
            <person name="Blaser M.J."/>
        </authorList>
    </citation>
    <scope>NUCLEOTIDE SEQUENCE [LARGE SCALE GENOMIC DNA]</scope>
    <source>
        <strain evidence="2 3">NYU-BL-A3</strain>
    </source>
</reference>
<evidence type="ECO:0000256" key="1">
    <source>
        <dbReference type="ARBA" id="ARBA00009981"/>
    </source>
</evidence>
<organism evidence="2 3">
    <name type="scientific">Ileibacterium valens</name>
    <dbReference type="NCBI Taxonomy" id="1862668"/>
    <lineage>
        <taxon>Bacteria</taxon>
        <taxon>Bacillati</taxon>
        <taxon>Bacillota</taxon>
        <taxon>Erysipelotrichia</taxon>
        <taxon>Erysipelotrichales</taxon>
        <taxon>Erysipelotrichaceae</taxon>
        <taxon>Ileibacterium</taxon>
    </lineage>
</organism>
<dbReference type="GeneID" id="82202811"/>
<dbReference type="SUPFAM" id="SSF143120">
    <property type="entry name" value="YefM-like"/>
    <property type="match status" value="1"/>
</dbReference>
<evidence type="ECO:0008006" key="4">
    <source>
        <dbReference type="Google" id="ProtNLM"/>
    </source>
</evidence>
<dbReference type="OrthoDB" id="9802003at2"/>
<proteinExistence type="inferred from homology"/>
<dbReference type="RefSeq" id="WP_075819394.1">
    <property type="nucleotide sequence ID" value="NZ_CAJUTZ010000116.1"/>
</dbReference>
<gene>
    <name evidence="2" type="ORF">BO222_06285</name>
</gene>
<comment type="caution">
    <text evidence="2">The sequence shown here is derived from an EMBL/GenBank/DDBJ whole genome shotgun (WGS) entry which is preliminary data.</text>
</comment>
<dbReference type="InterPro" id="IPR036165">
    <property type="entry name" value="YefM-like_sf"/>
</dbReference>
<name>A0A1U7NG19_9FIRM</name>
<evidence type="ECO:0000313" key="3">
    <source>
        <dbReference type="Proteomes" id="UP000186341"/>
    </source>
</evidence>
<dbReference type="Proteomes" id="UP000186341">
    <property type="component" value="Unassembled WGS sequence"/>
</dbReference>
<dbReference type="EMBL" id="MPJW01000129">
    <property type="protein sequence ID" value="OLU39653.1"/>
    <property type="molecule type" value="Genomic_DNA"/>
</dbReference>
<sequence length="80" mass="9266">MKYLNGNDMPEHVRQVLKDVIMNGEAASVTLTYGNAMLISKDEYERLTEAAQGNAYHQSDYGHFRSGDMLERFFREEIDF</sequence>